<proteinExistence type="predicted"/>
<dbReference type="EMBL" id="JADPMV010000001">
    <property type="protein sequence ID" value="MBS7660633.1"/>
    <property type="molecule type" value="Genomic_DNA"/>
</dbReference>
<dbReference type="PANTHER" id="PTHR22617">
    <property type="entry name" value="CHEMOTAXIS SENSOR HISTIDINE KINASE-RELATED"/>
    <property type="match status" value="1"/>
</dbReference>
<dbReference type="SUPFAM" id="SSF50341">
    <property type="entry name" value="CheW-like"/>
    <property type="match status" value="1"/>
</dbReference>
<dbReference type="Pfam" id="PF01584">
    <property type="entry name" value="CheW"/>
    <property type="match status" value="1"/>
</dbReference>
<dbReference type="SMART" id="SM00260">
    <property type="entry name" value="CheW"/>
    <property type="match status" value="1"/>
</dbReference>
<dbReference type="RefSeq" id="WP_213638002.1">
    <property type="nucleotide sequence ID" value="NZ_JADPMV010000001.1"/>
</dbReference>
<dbReference type="PANTHER" id="PTHR22617:SF23">
    <property type="entry name" value="CHEMOTAXIS PROTEIN CHEW"/>
    <property type="match status" value="1"/>
</dbReference>
<protein>
    <submittedName>
        <fullName evidence="2">Purine-binding chemotaxis protein CheW</fullName>
    </submittedName>
</protein>
<dbReference type="Proteomes" id="UP001196601">
    <property type="component" value="Unassembled WGS sequence"/>
</dbReference>
<evidence type="ECO:0000313" key="3">
    <source>
        <dbReference type="Proteomes" id="UP001196601"/>
    </source>
</evidence>
<evidence type="ECO:0000313" key="2">
    <source>
        <dbReference type="EMBL" id="MBS7660633.1"/>
    </source>
</evidence>
<dbReference type="InterPro" id="IPR002545">
    <property type="entry name" value="CheW-lke_dom"/>
</dbReference>
<dbReference type="InterPro" id="IPR036061">
    <property type="entry name" value="CheW-like_dom_sf"/>
</dbReference>
<dbReference type="Gene3D" id="2.30.30.40">
    <property type="entry name" value="SH3 Domains"/>
    <property type="match status" value="1"/>
</dbReference>
<accession>A0ABS5PX21</accession>
<dbReference type="PROSITE" id="PS50851">
    <property type="entry name" value="CHEW"/>
    <property type="match status" value="1"/>
</dbReference>
<dbReference type="InterPro" id="IPR039315">
    <property type="entry name" value="CheW"/>
</dbReference>
<name>A0ABS5PX21_9PSED</name>
<evidence type="ECO:0000259" key="1">
    <source>
        <dbReference type="PROSITE" id="PS50851"/>
    </source>
</evidence>
<organism evidence="2 3">
    <name type="scientific">Pseudomonas lalucatii</name>
    <dbReference type="NCBI Taxonomy" id="1424203"/>
    <lineage>
        <taxon>Bacteria</taxon>
        <taxon>Pseudomonadati</taxon>
        <taxon>Pseudomonadota</taxon>
        <taxon>Gammaproteobacteria</taxon>
        <taxon>Pseudomonadales</taxon>
        <taxon>Pseudomonadaceae</taxon>
        <taxon>Pseudomonas</taxon>
    </lineage>
</organism>
<comment type="caution">
    <text evidence="2">The sequence shown here is derived from an EMBL/GenBank/DDBJ whole genome shotgun (WGS) entry which is preliminary data.</text>
</comment>
<keyword evidence="3" id="KW-1185">Reference proteome</keyword>
<gene>
    <name evidence="2" type="ORF">I0D00_01530</name>
</gene>
<sequence>MDRQLVLPFGLSDQRLAIALEQVVRVLPALRVTPLPGAPPSILGLANIRGQLLPVVDLARRFGWVATAPSLWQPFIWLTSSTRELLLPVARVETASIYAAEDFTAAPDPRVPSTLLRGVVRSGDGLLLIQDVEQLLSDEDEGRLDALLTARAGGLDDAH</sequence>
<dbReference type="Gene3D" id="2.40.50.180">
    <property type="entry name" value="CheA-289, Domain 4"/>
    <property type="match status" value="1"/>
</dbReference>
<reference evidence="2 3" key="1">
    <citation type="journal article" date="2021" name="Syst. Appl. Microbiol.">
        <title>Pseudomonas lalucatii sp. nov. isolated from Vallgornera, a karstic cave in Mallorca, Western Mediterranean.</title>
        <authorList>
            <person name="Busquets A."/>
            <person name="Mulet M."/>
            <person name="Gomila M."/>
            <person name="Garcia-Valdes E."/>
        </authorList>
    </citation>
    <scope>NUCLEOTIDE SEQUENCE [LARGE SCALE GENOMIC DNA]</scope>
    <source>
        <strain evidence="2 3">R1b54</strain>
    </source>
</reference>
<feature type="domain" description="CheW-like" evidence="1">
    <location>
        <begin position="3"/>
        <end position="141"/>
    </location>
</feature>